<dbReference type="InterPro" id="IPR005793">
    <property type="entry name" value="Formyl_trans_C"/>
</dbReference>
<dbReference type="PANTHER" id="PTHR11138">
    <property type="entry name" value="METHIONYL-TRNA FORMYLTRANSFERASE"/>
    <property type="match status" value="1"/>
</dbReference>
<dbReference type="Pfam" id="PF02911">
    <property type="entry name" value="Formyl_trans_C"/>
    <property type="match status" value="1"/>
</dbReference>
<dbReference type="SUPFAM" id="SSF50486">
    <property type="entry name" value="FMT C-terminal domain-like"/>
    <property type="match status" value="1"/>
</dbReference>
<evidence type="ECO:0000259" key="2">
    <source>
        <dbReference type="Pfam" id="PF02911"/>
    </source>
</evidence>
<feature type="domain" description="Formyl transferase N-terminal" evidence="1">
    <location>
        <begin position="87"/>
        <end position="182"/>
    </location>
</feature>
<gene>
    <name evidence="3" type="ORF">FQV27_16105</name>
</gene>
<dbReference type="Gene3D" id="3.40.50.12230">
    <property type="match status" value="1"/>
</dbReference>
<keyword evidence="3" id="KW-0808">Transferase</keyword>
<dbReference type="GO" id="GO:0004479">
    <property type="term" value="F:methionyl-tRNA formyltransferase activity"/>
    <property type="evidence" value="ECO:0007669"/>
    <property type="project" value="TreeGrafter"/>
</dbReference>
<feature type="domain" description="Formyl transferase C-terminal" evidence="2">
    <location>
        <begin position="230"/>
        <end position="309"/>
    </location>
</feature>
<comment type="caution">
    <text evidence="3">The sequence shown here is derived from an EMBL/GenBank/DDBJ whole genome shotgun (WGS) entry which is preliminary data.</text>
</comment>
<protein>
    <submittedName>
        <fullName evidence="3">Methionyl-tRNA formyltransferase</fullName>
    </submittedName>
</protein>
<evidence type="ECO:0000259" key="1">
    <source>
        <dbReference type="Pfam" id="PF00551"/>
    </source>
</evidence>
<dbReference type="InterPro" id="IPR002376">
    <property type="entry name" value="Formyl_transf_N"/>
</dbReference>
<reference evidence="3 4" key="1">
    <citation type="submission" date="2019-08" db="EMBL/GenBank/DDBJ databases">
        <authorList>
            <person name="Ye J."/>
        </authorList>
    </citation>
    <scope>NUCLEOTIDE SEQUENCE [LARGE SCALE GENOMIC DNA]</scope>
    <source>
        <strain evidence="3 4">TK008</strain>
    </source>
</reference>
<dbReference type="PANTHER" id="PTHR11138:SF5">
    <property type="entry name" value="METHIONYL-TRNA FORMYLTRANSFERASE, MITOCHONDRIAL"/>
    <property type="match status" value="1"/>
</dbReference>
<evidence type="ECO:0000313" key="3">
    <source>
        <dbReference type="EMBL" id="TXB66432.1"/>
    </source>
</evidence>
<dbReference type="Proteomes" id="UP000321562">
    <property type="component" value="Unassembled WGS sequence"/>
</dbReference>
<keyword evidence="4" id="KW-1185">Reference proteome</keyword>
<dbReference type="GO" id="GO:0005829">
    <property type="term" value="C:cytosol"/>
    <property type="evidence" value="ECO:0007669"/>
    <property type="project" value="TreeGrafter"/>
</dbReference>
<dbReference type="OrthoDB" id="5355061at2"/>
<dbReference type="Pfam" id="PF00551">
    <property type="entry name" value="Formyl_trans_N"/>
    <property type="match status" value="1"/>
</dbReference>
<organism evidence="3 4">
    <name type="scientific">Paracoccus aurantiacus</name>
    <dbReference type="NCBI Taxonomy" id="2599412"/>
    <lineage>
        <taxon>Bacteria</taxon>
        <taxon>Pseudomonadati</taxon>
        <taxon>Pseudomonadota</taxon>
        <taxon>Alphaproteobacteria</taxon>
        <taxon>Rhodobacterales</taxon>
        <taxon>Paracoccaceae</taxon>
        <taxon>Paracoccus</taxon>
    </lineage>
</organism>
<dbReference type="InterPro" id="IPR011034">
    <property type="entry name" value="Formyl_transferase-like_C_sf"/>
</dbReference>
<proteinExistence type="predicted"/>
<evidence type="ECO:0000313" key="4">
    <source>
        <dbReference type="Proteomes" id="UP000321562"/>
    </source>
</evidence>
<name>A0A5C6RYI6_9RHOB</name>
<dbReference type="InterPro" id="IPR036477">
    <property type="entry name" value="Formyl_transf_N_sf"/>
</dbReference>
<dbReference type="SUPFAM" id="SSF53328">
    <property type="entry name" value="Formyltransferase"/>
    <property type="match status" value="1"/>
</dbReference>
<accession>A0A5C6RYI6</accession>
<dbReference type="AlphaFoldDB" id="A0A5C6RYI6"/>
<dbReference type="EMBL" id="VOPL01000008">
    <property type="protein sequence ID" value="TXB66432.1"/>
    <property type="molecule type" value="Genomic_DNA"/>
</dbReference>
<sequence>MGTRPVRRLARRCCKGECMTAKNNPLTTVFIGAVEGSARALQALCEAGMAPDLVVTLPLAKADSHSDFADLAPIASEHGIALRRVPRTDDADLVQELRGLNPDLILIIGWSQLVGREMLDLPRLGVIGFHPAPLPKMRGRAVIPWQILTAQRQAGATLFWIDEGVDDGPIAAQSVFDIDPETIDARGLYDLSVNEMARLLPDLVGQLANGERPATPQDHAQASICARRRPEDGEIDWTRSADEIERLIRAVGPPYPGATTRSAKGATVTVTRARRHPREGYFIGMPGQVQDVAPDAVTVMCGDGRCIDLLEWNGPEKLGRHTILGRT</sequence>